<dbReference type="AlphaFoldDB" id="A0A1H2SB40"/>
<keyword evidence="5" id="KW-1185">Reference proteome</keyword>
<dbReference type="GO" id="GO:0005524">
    <property type="term" value="F:ATP binding"/>
    <property type="evidence" value="ECO:0007669"/>
    <property type="project" value="UniProtKB-KW"/>
</dbReference>
<keyword evidence="1" id="KW-0436">Ligase</keyword>
<dbReference type="STRING" id="574349.SAMN05443545_101519"/>
<keyword evidence="3" id="KW-0067">ATP-binding</keyword>
<dbReference type="GO" id="GO:0015631">
    <property type="term" value="F:tubulin binding"/>
    <property type="evidence" value="ECO:0007669"/>
    <property type="project" value="TreeGrafter"/>
</dbReference>
<protein>
    <submittedName>
        <fullName evidence="4">Tubulin polyglutamylase TTLL5</fullName>
    </submittedName>
</protein>
<keyword evidence="2" id="KW-0547">Nucleotide-binding</keyword>
<sequence length="263" mass="31047">MTEHSECPRRYWLRGKRSDEQDLFFREALAAKGWVPGSPEQWEAGWYTGMPDPAQFRKVSPHRKLNHIPGNNALTVKSRLHETLVAMRDRMIQAYGASHEHVARTAFFPSAYVMPEDYHALQERARRYPEARWILKPTNASKGKGVRVLQDVSAVPMQQNWMVQEYLSTPHTIRGHKYVLRLYVLIASIDPLRVYLYRQGFAKLPRRWSYPFRITSVCILRRCVIGNVRRGRRKSAMPHHDAWLNRYHFTRHDPRKRHPLPDD</sequence>
<evidence type="ECO:0000256" key="3">
    <source>
        <dbReference type="ARBA" id="ARBA00022840"/>
    </source>
</evidence>
<evidence type="ECO:0000313" key="4">
    <source>
        <dbReference type="EMBL" id="SDW28757.1"/>
    </source>
</evidence>
<name>A0A1H2SB40_9GAMM</name>
<dbReference type="Pfam" id="PF03133">
    <property type="entry name" value="TTL"/>
    <property type="match status" value="1"/>
</dbReference>
<dbReference type="Proteomes" id="UP000198500">
    <property type="component" value="Unassembled WGS sequence"/>
</dbReference>
<proteinExistence type="predicted"/>
<dbReference type="EMBL" id="FNNI01000001">
    <property type="protein sequence ID" value="SDW28757.1"/>
    <property type="molecule type" value="Genomic_DNA"/>
</dbReference>
<dbReference type="PANTHER" id="PTHR12241">
    <property type="entry name" value="TUBULIN POLYGLUTAMYLASE"/>
    <property type="match status" value="1"/>
</dbReference>
<dbReference type="Gene3D" id="3.30.470.20">
    <property type="entry name" value="ATP-grasp fold, B domain"/>
    <property type="match status" value="1"/>
</dbReference>
<dbReference type="InterPro" id="IPR004344">
    <property type="entry name" value="TTL/TTLL_fam"/>
</dbReference>
<dbReference type="GO" id="GO:0070740">
    <property type="term" value="F:tubulin-glutamic acid ligase activity"/>
    <property type="evidence" value="ECO:0007669"/>
    <property type="project" value="TreeGrafter"/>
</dbReference>
<reference evidence="4 5" key="1">
    <citation type="submission" date="2016-10" db="EMBL/GenBank/DDBJ databases">
        <authorList>
            <person name="de Groot N.N."/>
        </authorList>
    </citation>
    <scope>NUCLEOTIDE SEQUENCE [LARGE SCALE GENOMIC DNA]</scope>
    <source>
        <strain evidence="4 5">DSM 19219</strain>
    </source>
</reference>
<dbReference type="PROSITE" id="PS51221">
    <property type="entry name" value="TTL"/>
    <property type="match status" value="1"/>
</dbReference>
<dbReference type="RefSeq" id="WP_175529744.1">
    <property type="nucleotide sequence ID" value="NZ_BMXH01000001.1"/>
</dbReference>
<evidence type="ECO:0000256" key="2">
    <source>
        <dbReference type="ARBA" id="ARBA00022741"/>
    </source>
</evidence>
<evidence type="ECO:0000313" key="5">
    <source>
        <dbReference type="Proteomes" id="UP000198500"/>
    </source>
</evidence>
<accession>A0A1H2SB40</accession>
<dbReference type="GO" id="GO:0000226">
    <property type="term" value="P:microtubule cytoskeleton organization"/>
    <property type="evidence" value="ECO:0007669"/>
    <property type="project" value="TreeGrafter"/>
</dbReference>
<organism evidence="4 5">
    <name type="scientific">Aidingimonas halophila</name>
    <dbReference type="NCBI Taxonomy" id="574349"/>
    <lineage>
        <taxon>Bacteria</taxon>
        <taxon>Pseudomonadati</taxon>
        <taxon>Pseudomonadota</taxon>
        <taxon>Gammaproteobacteria</taxon>
        <taxon>Oceanospirillales</taxon>
        <taxon>Halomonadaceae</taxon>
        <taxon>Aidingimonas</taxon>
    </lineage>
</organism>
<gene>
    <name evidence="4" type="ORF">SAMN05443545_101519</name>
</gene>
<evidence type="ECO:0000256" key="1">
    <source>
        <dbReference type="ARBA" id="ARBA00022598"/>
    </source>
</evidence>
<dbReference type="SUPFAM" id="SSF56059">
    <property type="entry name" value="Glutathione synthetase ATP-binding domain-like"/>
    <property type="match status" value="1"/>
</dbReference>